<name>A0A1A7Y1P6_9TELE</name>
<gene>
    <name evidence="1" type="primary">Nfu_g_1_014006</name>
</gene>
<proteinExistence type="predicted"/>
<evidence type="ECO:0000313" key="1">
    <source>
        <dbReference type="EMBL" id="SBP24347.1"/>
    </source>
</evidence>
<sequence>IITTTIIISIITTIIISNRIRPETPGLATAAPNSNEINDPKRLSPPRVNLSLNLSPDGTHRHPKLLMMIMMNGLLLFLSPGRRLLKHRAGETMTIYI</sequence>
<dbReference type="AlphaFoldDB" id="A0A1A7Y1P6"/>
<reference evidence="1" key="1">
    <citation type="submission" date="2016-05" db="EMBL/GenBank/DDBJ databases">
        <authorList>
            <person name="Lavstsen T."/>
            <person name="Jespersen J.S."/>
        </authorList>
    </citation>
    <scope>NUCLEOTIDE SEQUENCE</scope>
    <source>
        <tissue evidence="1">Brain</tissue>
    </source>
</reference>
<feature type="non-terminal residue" evidence="1">
    <location>
        <position position="97"/>
    </location>
</feature>
<accession>A0A1A7Y1P6</accession>
<organism evidence="1">
    <name type="scientific">Iconisemion striatum</name>
    <dbReference type="NCBI Taxonomy" id="60296"/>
    <lineage>
        <taxon>Eukaryota</taxon>
        <taxon>Metazoa</taxon>
        <taxon>Chordata</taxon>
        <taxon>Craniata</taxon>
        <taxon>Vertebrata</taxon>
        <taxon>Euteleostomi</taxon>
        <taxon>Actinopterygii</taxon>
        <taxon>Neopterygii</taxon>
        <taxon>Teleostei</taxon>
        <taxon>Neoteleostei</taxon>
        <taxon>Acanthomorphata</taxon>
        <taxon>Ovalentaria</taxon>
        <taxon>Atherinomorphae</taxon>
        <taxon>Cyprinodontiformes</taxon>
        <taxon>Nothobranchiidae</taxon>
        <taxon>Iconisemion</taxon>
    </lineage>
</organism>
<feature type="non-terminal residue" evidence="1">
    <location>
        <position position="1"/>
    </location>
</feature>
<dbReference type="EMBL" id="HADW01006817">
    <property type="protein sequence ID" value="SBP08217.1"/>
    <property type="molecule type" value="Transcribed_RNA"/>
</dbReference>
<protein>
    <submittedName>
        <fullName evidence="1">Uncharacterized protein</fullName>
    </submittedName>
</protein>
<reference evidence="1" key="2">
    <citation type="submission" date="2016-06" db="EMBL/GenBank/DDBJ databases">
        <title>The genome of a short-lived fish provides insights into sex chromosome evolution and the genetic control of aging.</title>
        <authorList>
            <person name="Reichwald K."/>
            <person name="Felder M."/>
            <person name="Petzold A."/>
            <person name="Koch P."/>
            <person name="Groth M."/>
            <person name="Platzer M."/>
        </authorList>
    </citation>
    <scope>NUCLEOTIDE SEQUENCE</scope>
    <source>
        <tissue evidence="1">Brain</tissue>
    </source>
</reference>
<dbReference type="EMBL" id="HADX01002115">
    <property type="protein sequence ID" value="SBP24347.1"/>
    <property type="molecule type" value="Transcribed_RNA"/>
</dbReference>